<evidence type="ECO:0000256" key="7">
    <source>
        <dbReference type="ARBA" id="ARBA00023160"/>
    </source>
</evidence>
<sequence length="251" mass="29063">MIPELVYRNSYIVGYRDVDFNNDLRLSSLFGYFQDTAIMNVEKLGIGVNKLSEKYSVSWVLTKILVEINRIPKWNEKITVETWPHRPKKFEFDRDFRVRDDNGNIIAAAISNWVLLDLKTREIRKSEIISGDYPPLEFTDERALEGRLRKLRPAGEPEVVYKRVLGYSDTDANGHINNAKYIDFIMDCFSIEEHKKHSVRSIQVNYLKEVFPGDTLILYRDVSGAGSNQVYIEGINEADQKPAFSAELKFD</sequence>
<proteinExistence type="inferred from homology"/>
<dbReference type="Pfam" id="PF01643">
    <property type="entry name" value="Acyl-ACP_TE"/>
    <property type="match status" value="1"/>
</dbReference>
<dbReference type="PANTHER" id="PTHR31727">
    <property type="entry name" value="OLEOYL-ACYL CARRIER PROTEIN THIOESTERASE 1, CHLOROPLASTIC"/>
    <property type="match status" value="1"/>
</dbReference>
<dbReference type="EMBL" id="CP014673">
    <property type="protein sequence ID" value="ANX00917.1"/>
    <property type="molecule type" value="Genomic_DNA"/>
</dbReference>
<accession>A0A1B1YJH3</accession>
<feature type="domain" description="Acyl-ACP thioesterase-like C-terminal" evidence="9">
    <location>
        <begin position="167"/>
        <end position="217"/>
    </location>
</feature>
<dbReference type="AlphaFoldDB" id="A0A1B1YJH3"/>
<keyword evidence="4" id="KW-0276">Fatty acid metabolism</keyword>
<gene>
    <name evidence="10" type="ORF">CSTERLE_04610</name>
</gene>
<dbReference type="SUPFAM" id="SSF54637">
    <property type="entry name" value="Thioesterase/thiol ester dehydrase-isomerase"/>
    <property type="match status" value="2"/>
</dbReference>
<dbReference type="InterPro" id="IPR029069">
    <property type="entry name" value="HotDog_dom_sf"/>
</dbReference>
<dbReference type="InterPro" id="IPR002864">
    <property type="entry name" value="Acyl-ACP_thioesterase_NHD"/>
</dbReference>
<protein>
    <submittedName>
        <fullName evidence="10">Acyl-ACP thioesterase</fullName>
    </submittedName>
</protein>
<evidence type="ECO:0000259" key="9">
    <source>
        <dbReference type="Pfam" id="PF20791"/>
    </source>
</evidence>
<reference evidence="10 11" key="1">
    <citation type="submission" date="2016-02" db="EMBL/GenBank/DDBJ databases">
        <title>Comparison of Clostridium stercorarium subspecies using comparative genomics and transcriptomics.</title>
        <authorList>
            <person name="Schellenberg J."/>
            <person name="Thallinger G."/>
            <person name="Levin D.B."/>
            <person name="Zhang X."/>
            <person name="Alvare G."/>
            <person name="Fristensky B."/>
            <person name="Sparling R."/>
        </authorList>
    </citation>
    <scope>NUCLEOTIDE SEQUENCE [LARGE SCALE GENOMIC DNA]</scope>
    <source>
        <strain evidence="10 11">DSM 9219</strain>
    </source>
</reference>
<dbReference type="Proteomes" id="UP000092931">
    <property type="component" value="Chromosome"/>
</dbReference>
<keyword evidence="7" id="KW-0275">Fatty acid biosynthesis</keyword>
<evidence type="ECO:0000256" key="3">
    <source>
        <dbReference type="ARBA" id="ARBA00022801"/>
    </source>
</evidence>
<feature type="domain" description="Acyl-ACP thioesterase N-terminal hotdog" evidence="8">
    <location>
        <begin position="5"/>
        <end position="124"/>
    </location>
</feature>
<keyword evidence="2" id="KW-0444">Lipid biosynthesis</keyword>
<evidence type="ECO:0000259" key="8">
    <source>
        <dbReference type="Pfam" id="PF01643"/>
    </source>
</evidence>
<evidence type="ECO:0000256" key="5">
    <source>
        <dbReference type="ARBA" id="ARBA00022946"/>
    </source>
</evidence>
<comment type="similarity">
    <text evidence="1">Belongs to the acyl-ACP thioesterase family.</text>
</comment>
<keyword evidence="6" id="KW-0443">Lipid metabolism</keyword>
<dbReference type="GO" id="GO:0000036">
    <property type="term" value="F:acyl carrier activity"/>
    <property type="evidence" value="ECO:0007669"/>
    <property type="project" value="TreeGrafter"/>
</dbReference>
<dbReference type="Gene3D" id="3.10.129.10">
    <property type="entry name" value="Hotdog Thioesterase"/>
    <property type="match status" value="2"/>
</dbReference>
<evidence type="ECO:0000256" key="6">
    <source>
        <dbReference type="ARBA" id="ARBA00023098"/>
    </source>
</evidence>
<keyword evidence="5" id="KW-0809">Transit peptide</keyword>
<dbReference type="RefSeq" id="WP_065820659.1">
    <property type="nucleotide sequence ID" value="NZ_CP014673.1"/>
</dbReference>
<dbReference type="InterPro" id="IPR045023">
    <property type="entry name" value="FATA/B"/>
</dbReference>
<dbReference type="GO" id="GO:0016297">
    <property type="term" value="F:fatty acyl-[ACP] hydrolase activity"/>
    <property type="evidence" value="ECO:0007669"/>
    <property type="project" value="InterPro"/>
</dbReference>
<evidence type="ECO:0000313" key="11">
    <source>
        <dbReference type="Proteomes" id="UP000092931"/>
    </source>
</evidence>
<name>A0A1B1YJH3_THEST</name>
<evidence type="ECO:0000313" key="10">
    <source>
        <dbReference type="EMBL" id="ANX00917.1"/>
    </source>
</evidence>
<dbReference type="PANTHER" id="PTHR31727:SF6">
    <property type="entry name" value="OLEOYL-ACYL CARRIER PROTEIN THIOESTERASE 1, CHLOROPLASTIC"/>
    <property type="match status" value="1"/>
</dbReference>
<dbReference type="Pfam" id="PF20791">
    <property type="entry name" value="Acyl-ACP_TE_C"/>
    <property type="match status" value="1"/>
</dbReference>
<evidence type="ECO:0000256" key="2">
    <source>
        <dbReference type="ARBA" id="ARBA00022516"/>
    </source>
</evidence>
<dbReference type="CDD" id="cd00586">
    <property type="entry name" value="4HBT"/>
    <property type="match status" value="1"/>
</dbReference>
<evidence type="ECO:0000256" key="1">
    <source>
        <dbReference type="ARBA" id="ARBA00006500"/>
    </source>
</evidence>
<keyword evidence="3" id="KW-0378">Hydrolase</keyword>
<organism evidence="10 11">
    <name type="scientific">Thermoclostridium stercorarium subsp. leptospartum DSM 9219</name>
    <dbReference type="NCBI Taxonomy" id="1346611"/>
    <lineage>
        <taxon>Bacteria</taxon>
        <taxon>Bacillati</taxon>
        <taxon>Bacillota</taxon>
        <taxon>Clostridia</taxon>
        <taxon>Eubacteriales</taxon>
        <taxon>Oscillospiraceae</taxon>
        <taxon>Thermoclostridium</taxon>
    </lineage>
</organism>
<dbReference type="InterPro" id="IPR049427">
    <property type="entry name" value="Acyl-ACP_TE_C"/>
</dbReference>
<evidence type="ECO:0000256" key="4">
    <source>
        <dbReference type="ARBA" id="ARBA00022832"/>
    </source>
</evidence>